<dbReference type="GO" id="GO:0006952">
    <property type="term" value="P:defense response"/>
    <property type="evidence" value="ECO:0007669"/>
    <property type="project" value="UniProtKB-KW"/>
</dbReference>
<dbReference type="PANTHER" id="PTHR11017">
    <property type="entry name" value="LEUCINE-RICH REPEAT-CONTAINING PROTEIN"/>
    <property type="match status" value="1"/>
</dbReference>
<dbReference type="GO" id="GO:0043531">
    <property type="term" value="F:ADP binding"/>
    <property type="evidence" value="ECO:0007669"/>
    <property type="project" value="InterPro"/>
</dbReference>
<dbReference type="InterPro" id="IPR027417">
    <property type="entry name" value="P-loop_NTPase"/>
</dbReference>
<dbReference type="PANTHER" id="PTHR11017:SF570">
    <property type="entry name" value="DISEASE RESISTANCE PROTEIN (TIR-NBS CLASS)-RELATED"/>
    <property type="match status" value="1"/>
</dbReference>
<dbReference type="InterPro" id="IPR036390">
    <property type="entry name" value="WH_DNA-bd_sf"/>
</dbReference>
<evidence type="ECO:0000256" key="3">
    <source>
        <dbReference type="ARBA" id="ARBA00022821"/>
    </source>
</evidence>
<dbReference type="SUPFAM" id="SSF52058">
    <property type="entry name" value="L domain-like"/>
    <property type="match status" value="1"/>
</dbReference>
<evidence type="ECO:0000313" key="6">
    <source>
        <dbReference type="EMBL" id="KAK4283908.1"/>
    </source>
</evidence>
<dbReference type="Gene3D" id="3.40.395.10">
    <property type="entry name" value="Adenoviral Proteinase, Chain A"/>
    <property type="match status" value="1"/>
</dbReference>
<dbReference type="InterPro" id="IPR038765">
    <property type="entry name" value="Papain-like_cys_pep_sf"/>
</dbReference>
<evidence type="ECO:0000256" key="2">
    <source>
        <dbReference type="ARBA" id="ARBA00022737"/>
    </source>
</evidence>
<evidence type="ECO:0000256" key="4">
    <source>
        <dbReference type="ARBA" id="ARBA00023027"/>
    </source>
</evidence>
<gene>
    <name evidence="6" type="ORF">QN277_000809</name>
</gene>
<keyword evidence="7" id="KW-1185">Reference proteome</keyword>
<keyword evidence="3" id="KW-0611">Plant defense</keyword>
<dbReference type="SUPFAM" id="SSF52540">
    <property type="entry name" value="P-loop containing nucleoside triphosphate hydrolases"/>
    <property type="match status" value="1"/>
</dbReference>
<dbReference type="FunFam" id="3.40.50.10140:FF:000007">
    <property type="entry name" value="Disease resistance protein (TIR-NBS-LRR class)"/>
    <property type="match status" value="1"/>
</dbReference>
<dbReference type="Pfam" id="PF00931">
    <property type="entry name" value="NB-ARC"/>
    <property type="match status" value="1"/>
</dbReference>
<dbReference type="SMART" id="SM00255">
    <property type="entry name" value="TIR"/>
    <property type="match status" value="1"/>
</dbReference>
<dbReference type="GO" id="GO:0007165">
    <property type="term" value="P:signal transduction"/>
    <property type="evidence" value="ECO:0007669"/>
    <property type="project" value="InterPro"/>
</dbReference>
<sequence length="1353" mass="155797">MTAWQAETSSSIHYHWTYDVFVNFRGEDTRHGFIGHLCDALDKMGIRTFFDDKEIRIGDEITPTLLKAIQESRMAITVFSEEYASSTFCLDELVQIHQCINKNGRLVWPIFYNVEPSEVRHQRGKYGQALVTHEQNSRANEEKIKKWKHALREVANLKGSSCDTRKDYERELIKEIVNRIVRIIKEREPLNVAEYPIDLTSRVEEINSLLQIGSNDKVFMIGICGTGGMGKTTIARAVYNAIADHFDYLCFLDDIKGESVKHGLQQQQAKVLSKLLRQKIEIEDIDEGVELMKRTLKGKKTLLILDNVDERKQLQKLAGTCEWFGSGSRIIITTRDLHLLKFHGVERIYDMEGLNQKESLELLIWMAFGKKQVDYDPSYKDVVERVIRYAGGLPLALELLGSDLYGKNVREWKSMLNGCKRTPHDKIQQILKVSYDGLQQPEKEAFLDIACFYNGCKLEYVKNMVRIGHDCDPPDYHIGVLVDKCLIKIERCSGIQVIKMHDLVQDMGREIVHQESRKDPEKRSRLWSSKDICRVLEECEGTSEVIVIIQVESFKCIEIDWNGKAFKRMKNLKILILENAKFSQGPKYLPNSLAVLRWRGYPSSSLPNGFRPKYLVELDLGDSNFSNLNSIVVSVREMISHKAHVSVMNFRGCKYIEKIPDLSSLSSLKKLWLSNCTNLIEIDNSVGQLPKLETLNVYKCTQLRTFPKKLNTPSLVRLNLGYCRNLNFFPEIVTKEMKIDSLSLEETGIDQLPPSVENLTKLHRLIIKTDARVTSMKLPSSTFLLRRLGRLTVKGFGKELIMQVESTTYSYIRSLVLNNCNISNENLRICLGAVCNVHILNLRGSHFTILPACIEDCLFLYALLLDECKHLIQVEKVPPGIISLRAGGCTSLSSESRELLLSKELFASVLQINHDKLVFRTSSHFCVPGGSIPEWFDHCSKGSSVSFWFLDQYFPTYLIICAIVEAKGDVKVKREVFINEEACTQNIISVTIGYDEDHIIVDCIDKYKMKMSYAQGQWKHAKICFSSESKDATIKESGIYVVRDERTNMENIQFTDLFHYSDLLTNDQGGTIEDDTIATNNPFSASLSERQHTHSHVALDIDGLRRLSTVSRTHTFPISIHMDLGIVGSKLEYDIIITKQDIMEFLSMQELCISIIQVFIMFATWLCGNRKIDDRFGFLCPNAVQSVGNTREDRISYIGSTIKESNKQCWFAVICEGNYWTLCAICPESNIIYWFDSWGREQSDEIEKIFSEALEMYHIIGEKNTKWLYPNCRRQLGDKECGYYVMRYVYDIIDLNQVHSLDTHFNNPQCYSQEDIDNIRNMLSNYLFWRFFTSRGRQYKEWAFRQLVRYSMF</sequence>
<evidence type="ECO:0000259" key="5">
    <source>
        <dbReference type="PROSITE" id="PS50104"/>
    </source>
</evidence>
<keyword evidence="2" id="KW-0677">Repeat</keyword>
<dbReference type="Pfam" id="PF01582">
    <property type="entry name" value="TIR"/>
    <property type="match status" value="1"/>
</dbReference>
<evidence type="ECO:0000313" key="7">
    <source>
        <dbReference type="Proteomes" id="UP001293593"/>
    </source>
</evidence>
<keyword evidence="4" id="KW-0520">NAD</keyword>
<dbReference type="Pfam" id="PF23282">
    <property type="entry name" value="WHD_ROQ1"/>
    <property type="match status" value="1"/>
</dbReference>
<dbReference type="Pfam" id="PF23286">
    <property type="entry name" value="LRR_13"/>
    <property type="match status" value="1"/>
</dbReference>
<dbReference type="InterPro" id="IPR000157">
    <property type="entry name" value="TIR_dom"/>
</dbReference>
<dbReference type="Proteomes" id="UP001293593">
    <property type="component" value="Unassembled WGS sequence"/>
</dbReference>
<dbReference type="PROSITE" id="PS50104">
    <property type="entry name" value="TIR"/>
    <property type="match status" value="1"/>
</dbReference>
<dbReference type="PRINTS" id="PR00364">
    <property type="entry name" value="DISEASERSIST"/>
</dbReference>
<dbReference type="Gene3D" id="1.10.8.430">
    <property type="entry name" value="Helical domain of apoptotic protease-activating factors"/>
    <property type="match status" value="1"/>
</dbReference>
<keyword evidence="1" id="KW-0433">Leucine-rich repeat</keyword>
<comment type="caution">
    <text evidence="6">The sequence shown here is derived from an EMBL/GenBank/DDBJ whole genome shotgun (WGS) entry which is preliminary data.</text>
</comment>
<protein>
    <recommendedName>
        <fullName evidence="5">TIR domain-containing protein</fullName>
    </recommendedName>
</protein>
<name>A0AAE1TG56_9FABA</name>
<dbReference type="SUPFAM" id="SSF54001">
    <property type="entry name" value="Cysteine proteinases"/>
    <property type="match status" value="1"/>
</dbReference>
<reference evidence="6" key="1">
    <citation type="submission" date="2023-10" db="EMBL/GenBank/DDBJ databases">
        <title>Chromosome-level genome of the transformable northern wattle, Acacia crassicarpa.</title>
        <authorList>
            <person name="Massaro I."/>
            <person name="Sinha N.R."/>
            <person name="Poethig S."/>
            <person name="Leichty A.R."/>
        </authorList>
    </citation>
    <scope>NUCLEOTIDE SEQUENCE</scope>
    <source>
        <strain evidence="6">Acra3RX</strain>
        <tissue evidence="6">Leaf</tissue>
    </source>
</reference>
<dbReference type="SUPFAM" id="SSF46785">
    <property type="entry name" value="Winged helix' DNA-binding domain"/>
    <property type="match status" value="1"/>
</dbReference>
<organism evidence="6 7">
    <name type="scientific">Acacia crassicarpa</name>
    <name type="common">northern wattle</name>
    <dbReference type="NCBI Taxonomy" id="499986"/>
    <lineage>
        <taxon>Eukaryota</taxon>
        <taxon>Viridiplantae</taxon>
        <taxon>Streptophyta</taxon>
        <taxon>Embryophyta</taxon>
        <taxon>Tracheophyta</taxon>
        <taxon>Spermatophyta</taxon>
        <taxon>Magnoliopsida</taxon>
        <taxon>eudicotyledons</taxon>
        <taxon>Gunneridae</taxon>
        <taxon>Pentapetalae</taxon>
        <taxon>rosids</taxon>
        <taxon>fabids</taxon>
        <taxon>Fabales</taxon>
        <taxon>Fabaceae</taxon>
        <taxon>Caesalpinioideae</taxon>
        <taxon>mimosoid clade</taxon>
        <taxon>Acacieae</taxon>
        <taxon>Acacia</taxon>
    </lineage>
</organism>
<evidence type="ECO:0000256" key="1">
    <source>
        <dbReference type="ARBA" id="ARBA00022614"/>
    </source>
</evidence>
<dbReference type="InterPro" id="IPR044974">
    <property type="entry name" value="Disease_R_plants"/>
</dbReference>
<proteinExistence type="predicted"/>
<dbReference type="SUPFAM" id="SSF52200">
    <property type="entry name" value="Toll/Interleukin receptor TIR domain"/>
    <property type="match status" value="1"/>
</dbReference>
<dbReference type="InterPro" id="IPR042197">
    <property type="entry name" value="Apaf_helical"/>
</dbReference>
<dbReference type="InterPro" id="IPR035897">
    <property type="entry name" value="Toll_tir_struct_dom_sf"/>
</dbReference>
<dbReference type="Gene3D" id="3.40.50.10140">
    <property type="entry name" value="Toll/interleukin-1 receptor homology (TIR) domain"/>
    <property type="match status" value="1"/>
</dbReference>
<feature type="domain" description="TIR" evidence="5">
    <location>
        <begin position="16"/>
        <end position="184"/>
    </location>
</feature>
<dbReference type="InterPro" id="IPR032675">
    <property type="entry name" value="LRR_dom_sf"/>
</dbReference>
<dbReference type="InterPro" id="IPR058192">
    <property type="entry name" value="WHD_ROQ1-like"/>
</dbReference>
<dbReference type="EMBL" id="JAWXYG010000001">
    <property type="protein sequence ID" value="KAK4283908.1"/>
    <property type="molecule type" value="Genomic_DNA"/>
</dbReference>
<dbReference type="Gene3D" id="3.40.50.300">
    <property type="entry name" value="P-loop containing nucleotide triphosphate hydrolases"/>
    <property type="match status" value="1"/>
</dbReference>
<accession>A0AAE1TG56</accession>
<dbReference type="InterPro" id="IPR058546">
    <property type="entry name" value="RPS4B/Roq1-like_LRR"/>
</dbReference>
<dbReference type="InterPro" id="IPR002182">
    <property type="entry name" value="NB-ARC"/>
</dbReference>
<dbReference type="Gene3D" id="3.80.10.10">
    <property type="entry name" value="Ribonuclease Inhibitor"/>
    <property type="match status" value="2"/>
</dbReference>